<name>A0A378IWR3_9GAMM</name>
<reference evidence="1 2" key="1">
    <citation type="submission" date="2018-06" db="EMBL/GenBank/DDBJ databases">
        <authorList>
            <consortium name="Pathogen Informatics"/>
            <person name="Doyle S."/>
        </authorList>
    </citation>
    <scope>NUCLEOTIDE SEQUENCE [LARGE SCALE GENOMIC DNA]</scope>
    <source>
        <strain evidence="1 2">NCTC11978</strain>
    </source>
</reference>
<dbReference type="EMBL" id="UGNY01000001">
    <property type="protein sequence ID" value="STX39579.1"/>
    <property type="molecule type" value="Genomic_DNA"/>
</dbReference>
<dbReference type="Gene3D" id="3.60.15.10">
    <property type="entry name" value="Ribonuclease Z/Hydroxyacylglutathione hydrolase-like"/>
    <property type="match status" value="1"/>
</dbReference>
<dbReference type="SUPFAM" id="SSF56281">
    <property type="entry name" value="Metallo-hydrolase/oxidoreductase"/>
    <property type="match status" value="1"/>
</dbReference>
<evidence type="ECO:0000313" key="2">
    <source>
        <dbReference type="Proteomes" id="UP000254033"/>
    </source>
</evidence>
<evidence type="ECO:0000313" key="1">
    <source>
        <dbReference type="EMBL" id="STX39579.1"/>
    </source>
</evidence>
<evidence type="ECO:0008006" key="3">
    <source>
        <dbReference type="Google" id="ProtNLM"/>
    </source>
</evidence>
<sequence length="376" mass="42662">MHHIVFYPVGNGDTCQIILNKGQQRLLFDFHHQSCSDFNLTNQLKKELSDAQRDYFDIVAFTHADSDHIGGSTEFFELEHAAIYQGNDRVKIKELWVPAAMIMETCSQDQMSDEFIIWRREARYRLKNGHGIRVFSKPSCLRDWFISENIPIESRSHLITDAGNIVPGFNLVNNGVEFFCHSPFIKHTISGDDLLRNEASLIFQIRFDVNETITEYLAIGDSVCSVLDEIVSVSEYHGNEDRLKWDLINVPHHCSAFSLNTEKGVYETQPTEGVRKLLLHGRKEAYMISSSNPIPDNNDAYTQIQPPHIQAKKCYESHLKQVGGRKMFVTMEYPTIAAPKPIKFEISSYGCRIDNSNIQASTGISSVITSPANRAG</sequence>
<dbReference type="AlphaFoldDB" id="A0A378IWR3"/>
<dbReference type="Proteomes" id="UP000254033">
    <property type="component" value="Unassembled WGS sequence"/>
</dbReference>
<accession>A0A378IWR3</accession>
<proteinExistence type="predicted"/>
<organism evidence="1 2">
    <name type="scientific">Legionella feeleii</name>
    <dbReference type="NCBI Taxonomy" id="453"/>
    <lineage>
        <taxon>Bacteria</taxon>
        <taxon>Pseudomonadati</taxon>
        <taxon>Pseudomonadota</taxon>
        <taxon>Gammaproteobacteria</taxon>
        <taxon>Legionellales</taxon>
        <taxon>Legionellaceae</taxon>
        <taxon>Legionella</taxon>
    </lineage>
</organism>
<gene>
    <name evidence="1" type="ORF">NCTC11978_02782</name>
</gene>
<dbReference type="RefSeq" id="WP_115175997.1">
    <property type="nucleotide sequence ID" value="NZ_UGNY01000001.1"/>
</dbReference>
<protein>
    <recommendedName>
        <fullName evidence="3">Metallo-beta-lactamase domain-containing protein</fullName>
    </recommendedName>
</protein>
<dbReference type="InterPro" id="IPR036866">
    <property type="entry name" value="RibonucZ/Hydroxyglut_hydro"/>
</dbReference>